<dbReference type="EMBL" id="CP086239">
    <property type="protein sequence ID" value="WAG61542.1"/>
    <property type="molecule type" value="Genomic_DNA"/>
</dbReference>
<accession>A0AA47EJU2</accession>
<name>A0AA47EJU2_9CLOT</name>
<reference evidence="1" key="1">
    <citation type="submission" date="2021-11" db="EMBL/GenBank/DDBJ databases">
        <title>Clostridia strains as spoilage organisms.</title>
        <authorList>
            <person name="Wambui J."/>
            <person name="Stevens M.J.A."/>
            <person name="Stephan R."/>
        </authorList>
    </citation>
    <scope>NUCLEOTIDE SEQUENCE</scope>
    <source>
        <strain evidence="1">CF009</strain>
    </source>
</reference>
<sequence>MTERKDEKMVADRFREYLSNRGLKETSVEDDIVRIKMMTSRYIDYTKGEDYVRELLHKCDLSNSSVVSCLRVCRYYKEYLDQRNN</sequence>
<dbReference type="AlphaFoldDB" id="A0AA47EJU2"/>
<dbReference type="Proteomes" id="UP001164733">
    <property type="component" value="Chromosome"/>
</dbReference>
<evidence type="ECO:0000313" key="2">
    <source>
        <dbReference type="Proteomes" id="UP001164733"/>
    </source>
</evidence>
<proteinExistence type="predicted"/>
<evidence type="ECO:0000313" key="1">
    <source>
        <dbReference type="EMBL" id="WAG61542.1"/>
    </source>
</evidence>
<dbReference type="RefSeq" id="WP_216119831.1">
    <property type="nucleotide sequence ID" value="NZ_CP086239.1"/>
</dbReference>
<organism evidence="1 2">
    <name type="scientific">Clostridium estertheticum</name>
    <dbReference type="NCBI Taxonomy" id="238834"/>
    <lineage>
        <taxon>Bacteria</taxon>
        <taxon>Bacillati</taxon>
        <taxon>Bacillota</taxon>
        <taxon>Clostridia</taxon>
        <taxon>Eubacteriales</taxon>
        <taxon>Clostridiaceae</taxon>
        <taxon>Clostridium</taxon>
    </lineage>
</organism>
<protein>
    <submittedName>
        <fullName evidence="1">Uncharacterized protein</fullName>
    </submittedName>
</protein>
<gene>
    <name evidence="1" type="ORF">LL038_04640</name>
</gene>